<gene>
    <name evidence="2" type="ORF">GEMMAAP_17980</name>
</gene>
<evidence type="ECO:0000313" key="2">
    <source>
        <dbReference type="EMBL" id="AMW06164.1"/>
    </source>
</evidence>
<sequence length="955" mass="102719">MLSAIVFAHAWTSVLTAQSARTQSVAPLDPGRMVREITLAYEQGTELAVARQWRERLRGNDAARALLDGSLHRLAFQFADAERAYRRAAQDSAGPVGAYANAGIVTIAANRGDFVGALRNITALTTQMARAGDRAGLSEVLIAQAQLALRVVGIDSALTVLRTAERTLPDNAPTLRVRHQCASLQVAVRRGARIADSTWRRLGADAAPLGPRLRAECLFIRAQSLEAAGNAIGALAVMDTVAEWQIAARLWSGLSVTRQWQGSALVDLWLYKKARERLAEALMYAKRSGNTNAEAWAMHELGRFAQRLGASGDAARDLAIARRLFQASGDATALALATQASADGALWRGDLTVADSLYREAAPLSAVLAPLSRVGVLIARAEIARRQRDLLRSSALLDSAEVLGKASNMRFRLTDITYHRGVDDLVRGDAARAVVRLDSLLKRQNLVGPARFEVHSRLAEAFALQGRLDDGWKAFGNAKRVLDLWGAGRLQRSDKLALLQDRVFDWDRDLGFATMLARFATAGRNAEALAMAEWRRLRNREQSALQRGALAVDTKRLVGVTVSSVDTLALDPQRFIALARARLSPREAVLSFVVGAGNEPTTAFLLTRDTLQSIALSPIDSLVSAIERFNAFLQAGRVVAPLATELSRALIAPVLTHLPTGVTRLIVVPDGELHRLPFAALRHPSGEPLPFHLEVAIAPSVEDAIGSATRVARSGPNARAPRVLLVGAPRDMPLVSGTDRRWPALPGARAELQAISTQLDYTSRLDGRAATQEALAPRLAQGGALLHVATHAVADPTSFGRTGLIVQPSADDGGLLSTTTLSTLPMPFDLVVLSACSSGEGLMLAGQALHGLVSTVLDAGARGVIATRWRLDDTAIVPHMQRLYTLLLEDGDVVTALHRTRVEAMRAGVSPAIWANLDYFGDPTLQVVLQARTTSAWSRFTGNVWGWLRSIGGAD</sequence>
<dbReference type="Pfam" id="PF12770">
    <property type="entry name" value="CHAT"/>
    <property type="match status" value="1"/>
</dbReference>
<protein>
    <recommendedName>
        <fullName evidence="1">CHAT domain-containing protein</fullName>
    </recommendedName>
</protein>
<evidence type="ECO:0000313" key="3">
    <source>
        <dbReference type="Proteomes" id="UP000076404"/>
    </source>
</evidence>
<dbReference type="InterPro" id="IPR024983">
    <property type="entry name" value="CHAT_dom"/>
</dbReference>
<dbReference type="SUPFAM" id="SSF48452">
    <property type="entry name" value="TPR-like"/>
    <property type="match status" value="1"/>
</dbReference>
<dbReference type="Proteomes" id="UP000076404">
    <property type="component" value="Chromosome"/>
</dbReference>
<proteinExistence type="predicted"/>
<dbReference type="Gene3D" id="1.25.40.10">
    <property type="entry name" value="Tetratricopeptide repeat domain"/>
    <property type="match status" value="1"/>
</dbReference>
<organism evidence="2 3">
    <name type="scientific">Gemmatimonas phototrophica</name>
    <dbReference type="NCBI Taxonomy" id="1379270"/>
    <lineage>
        <taxon>Bacteria</taxon>
        <taxon>Pseudomonadati</taxon>
        <taxon>Gemmatimonadota</taxon>
        <taxon>Gemmatimonadia</taxon>
        <taxon>Gemmatimonadales</taxon>
        <taxon>Gemmatimonadaceae</taxon>
        <taxon>Gemmatimonas</taxon>
    </lineage>
</organism>
<dbReference type="EMBL" id="CP011454">
    <property type="protein sequence ID" value="AMW06164.1"/>
    <property type="molecule type" value="Genomic_DNA"/>
</dbReference>
<dbReference type="AlphaFoldDB" id="A0A143BNZ5"/>
<feature type="domain" description="CHAT" evidence="1">
    <location>
        <begin position="641"/>
        <end position="917"/>
    </location>
</feature>
<dbReference type="InterPro" id="IPR011990">
    <property type="entry name" value="TPR-like_helical_dom_sf"/>
</dbReference>
<name>A0A143BNZ5_9BACT</name>
<keyword evidence="3" id="KW-1185">Reference proteome</keyword>
<evidence type="ECO:0000259" key="1">
    <source>
        <dbReference type="Pfam" id="PF12770"/>
    </source>
</evidence>
<accession>A0A143BNZ5</accession>
<reference evidence="2 3" key="1">
    <citation type="journal article" date="2014" name="Proc. Natl. Acad. Sci. U.S.A.">
        <title>Functional type 2 photosynthetic reaction centers found in the rare bacterial phylum Gemmatimonadetes.</title>
        <authorList>
            <person name="Zeng Y."/>
            <person name="Feng F."/>
            <person name="Medova H."/>
            <person name="Dean J."/>
            <person name="Koblizek M."/>
        </authorList>
    </citation>
    <scope>NUCLEOTIDE SEQUENCE [LARGE SCALE GENOMIC DNA]</scope>
    <source>
        <strain evidence="2 3">AP64</strain>
    </source>
</reference>
<dbReference type="STRING" id="1379270.GEMMAAP_17980"/>
<reference evidence="2 3" key="2">
    <citation type="journal article" date="2016" name="Environ. Microbiol. Rep.">
        <title>Metagenomic evidence for the presence of phototrophic Gemmatimonadetes bacteria in diverse environments.</title>
        <authorList>
            <person name="Zeng Y."/>
            <person name="Baumbach J."/>
            <person name="Barbosa E.G."/>
            <person name="Azevedo V."/>
            <person name="Zhang C."/>
            <person name="Koblizek M."/>
        </authorList>
    </citation>
    <scope>NUCLEOTIDE SEQUENCE [LARGE SCALE GENOMIC DNA]</scope>
    <source>
        <strain evidence="2 3">AP64</strain>
    </source>
</reference>
<dbReference type="eggNOG" id="COG4995">
    <property type="taxonomic scope" value="Bacteria"/>
</dbReference>
<dbReference type="KEGG" id="gph:GEMMAAP_17980"/>